<dbReference type="PROSITE" id="PS51892">
    <property type="entry name" value="SUBTILASE"/>
    <property type="match status" value="1"/>
</dbReference>
<dbReference type="InterPro" id="IPR050131">
    <property type="entry name" value="Peptidase_S8_subtilisin-like"/>
</dbReference>
<feature type="non-terminal residue" evidence="7">
    <location>
        <position position="1137"/>
    </location>
</feature>
<dbReference type="GO" id="GO:0004252">
    <property type="term" value="F:serine-type endopeptidase activity"/>
    <property type="evidence" value="ECO:0007669"/>
    <property type="project" value="InterPro"/>
</dbReference>
<dbReference type="InterPro" id="IPR023828">
    <property type="entry name" value="Peptidase_S8_Ser-AS"/>
</dbReference>
<proteinExistence type="inferred from homology"/>
<dbReference type="Gene3D" id="3.40.50.200">
    <property type="entry name" value="Peptidase S8/S53 domain"/>
    <property type="match status" value="1"/>
</dbReference>
<dbReference type="PANTHER" id="PTHR43806:SF11">
    <property type="entry name" value="CEREVISIN-RELATED"/>
    <property type="match status" value="1"/>
</dbReference>
<evidence type="ECO:0000256" key="1">
    <source>
        <dbReference type="ARBA" id="ARBA00011073"/>
    </source>
</evidence>
<keyword evidence="4" id="KW-0720">Serine protease</keyword>
<dbReference type="Pfam" id="PF00082">
    <property type="entry name" value="Peptidase_S8"/>
    <property type="match status" value="1"/>
</dbReference>
<dbReference type="GO" id="GO:0006508">
    <property type="term" value="P:proteolysis"/>
    <property type="evidence" value="ECO:0007669"/>
    <property type="project" value="UniProtKB-KW"/>
</dbReference>
<dbReference type="InterPro" id="IPR036852">
    <property type="entry name" value="Peptidase_S8/S53_dom_sf"/>
</dbReference>
<dbReference type="SUPFAM" id="SSF52743">
    <property type="entry name" value="Subtilisin-like"/>
    <property type="match status" value="1"/>
</dbReference>
<dbReference type="EMBL" id="UOEE01000107">
    <property type="protein sequence ID" value="VAV90303.1"/>
    <property type="molecule type" value="Genomic_DNA"/>
</dbReference>
<evidence type="ECO:0000313" key="7">
    <source>
        <dbReference type="EMBL" id="VAV90303.1"/>
    </source>
</evidence>
<reference evidence="7" key="1">
    <citation type="submission" date="2018-06" db="EMBL/GenBank/DDBJ databases">
        <authorList>
            <person name="Zhirakovskaya E."/>
        </authorList>
    </citation>
    <scope>NUCLEOTIDE SEQUENCE</scope>
</reference>
<dbReference type="InterPro" id="IPR013783">
    <property type="entry name" value="Ig-like_fold"/>
</dbReference>
<protein>
    <recommendedName>
        <fullName evidence="6">Peptidase S8/S53 domain-containing protein</fullName>
    </recommendedName>
</protein>
<dbReference type="InterPro" id="IPR015500">
    <property type="entry name" value="Peptidase_S8_subtilisin-rel"/>
</dbReference>
<dbReference type="PROSITE" id="PS00138">
    <property type="entry name" value="SUBTILASE_SER"/>
    <property type="match status" value="1"/>
</dbReference>
<dbReference type="PANTHER" id="PTHR43806">
    <property type="entry name" value="PEPTIDASE S8"/>
    <property type="match status" value="1"/>
</dbReference>
<dbReference type="Gene3D" id="2.60.120.380">
    <property type="match status" value="1"/>
</dbReference>
<keyword evidence="3" id="KW-0378">Hydrolase</keyword>
<keyword evidence="2" id="KW-0645">Protease</keyword>
<evidence type="ECO:0000256" key="4">
    <source>
        <dbReference type="ARBA" id="ARBA00022825"/>
    </source>
</evidence>
<name>A0A3B0S190_9ZZZZ</name>
<comment type="similarity">
    <text evidence="1">Belongs to the peptidase S8 family.</text>
</comment>
<feature type="domain" description="Peptidase S8/S53" evidence="6">
    <location>
        <begin position="167"/>
        <end position="483"/>
    </location>
</feature>
<gene>
    <name evidence="7" type="ORF">MNBD_ALPHA06-1919</name>
</gene>
<dbReference type="Gene3D" id="2.60.40.10">
    <property type="entry name" value="Immunoglobulins"/>
    <property type="match status" value="1"/>
</dbReference>
<feature type="region of interest" description="Disordered" evidence="5">
    <location>
        <begin position="630"/>
        <end position="652"/>
    </location>
</feature>
<dbReference type="InterPro" id="IPR000209">
    <property type="entry name" value="Peptidase_S8/S53_dom"/>
</dbReference>
<accession>A0A3B0S190</accession>
<evidence type="ECO:0000256" key="2">
    <source>
        <dbReference type="ARBA" id="ARBA00022670"/>
    </source>
</evidence>
<organism evidence="7">
    <name type="scientific">hydrothermal vent metagenome</name>
    <dbReference type="NCBI Taxonomy" id="652676"/>
    <lineage>
        <taxon>unclassified sequences</taxon>
        <taxon>metagenomes</taxon>
        <taxon>ecological metagenomes</taxon>
    </lineage>
</organism>
<evidence type="ECO:0000259" key="6">
    <source>
        <dbReference type="Pfam" id="PF00082"/>
    </source>
</evidence>
<feature type="region of interest" description="Disordered" evidence="5">
    <location>
        <begin position="220"/>
        <end position="239"/>
    </location>
</feature>
<dbReference type="AlphaFoldDB" id="A0A3B0S190"/>
<sequence>MRKTWMNVVAIFGFVLLAGPSLAQNAKIELGEGRFADKVQSGARARVNVDFTLPAAEMPEGADSFSFRRGMVTDTRDSLLQNVFGGALSSANEAPVKAGAIDTGPILARKLDNVPSMAMELTLSEMEQLAADPRVTRIYQDFLSKPTLNESTVLVGAPVVWAGGSNGSGVAVAVLDTGSSHDHVMMSGRVTGSACFSSTSVASNSTSFCPDGTDSEISANAGDTCPVDDPATTGTTEGVDGCDHGTHVASTAMGGTMTLQSGTVLNGVATGANLVAVQVFTQFNDASACDPDGTPPDPAKAPCVRSFNSDQRAGLDYVINNAAALNIAAVNMSLGGGEEVTNASTCDSHNLQTLALINQLRTLGVATVIAAGNDGFDTGVTAPGCISSAVTVGSTTKADAVSSFSNSSELVDLLAPGSSIRAAYPFIGGTSYSAVLSGTSMATPHVAGAFALLRSKFPGATVDDIENALKATGTPVNDGRVNNITKPRIRVDLASDLLASGGTGLGDVALTPIAGFLASGDLVNLSTFTTKTYTLTNNGASAANFTVAGDQNWLGFDTTSGTIAAGASATVTVSVVTANVAAGQTGTGVITFTVGANSTTRAASLSVVLPLLNDNFADALPLSGITVSTSGDSTGSNKEAGEPNHQGGTNAGGSSVWFRWTSPISGSVSIDTASSGFDTVLGVYTGTSVNNLGVIANNDDVNFPADLTAKVTFNAVAGTKYYIAIDGFNGANGNYNLNISPNGAIGPDVFASALAISSASGSTITHSANATAEAGEPAHAGQTATRSVWFDWTAPSSGDFSFNTDGTAFDSVLAVYTGTAVGALTPVASNNNQGAASVSKPAFTPGASALTFTATSGQSYKIAVDGVSGASGTIVLGWFSASTTQPALISAVLPNARSVKIGTTATGFMTVLNTAAAAATECELTLPLTDFVGGFSYQTVDAFNVASGTPDTKTGIAANGAQGFVFAVTPSTTFSEEVLKPVAKCAEGTSSLVTNGVNTFTLSSASIAPADMLTIALSPTVGGVNQMQNASDNGFVVIASAAIGANDTLTFSVNDGGAGLPFVSSVCETNPIDSQCLGTPAQSVTINSVNGETRTFAAFVSATGNIPFDPGNSRLFMEFRDQGGILRGGSSIEIRTD</sequence>
<evidence type="ECO:0000256" key="3">
    <source>
        <dbReference type="ARBA" id="ARBA00022801"/>
    </source>
</evidence>
<dbReference type="PRINTS" id="PR00723">
    <property type="entry name" value="SUBTILISIN"/>
</dbReference>
<evidence type="ECO:0000256" key="5">
    <source>
        <dbReference type="SAM" id="MobiDB-lite"/>
    </source>
</evidence>